<name>A0A6J7WZL1_9CAUD</name>
<evidence type="ECO:0000313" key="1">
    <source>
        <dbReference type="EMBL" id="CAB5223257.1"/>
    </source>
</evidence>
<protein>
    <submittedName>
        <fullName evidence="1">Uncharacterized protein</fullName>
    </submittedName>
</protein>
<gene>
    <name evidence="1" type="ORF">UFOVP385_18</name>
</gene>
<dbReference type="EMBL" id="LR798316">
    <property type="protein sequence ID" value="CAB5223257.1"/>
    <property type="molecule type" value="Genomic_DNA"/>
</dbReference>
<proteinExistence type="predicted"/>
<sequence length="90" mass="10274">METATTTMPDFISRYLPYTEDEYNELKSVMKDIVTHIPNDRMGWVWGNHNKILKTNEPQPCSCGSAAAHWKRAADTIRNFISQIESQANG</sequence>
<organism evidence="1">
    <name type="scientific">uncultured Caudovirales phage</name>
    <dbReference type="NCBI Taxonomy" id="2100421"/>
    <lineage>
        <taxon>Viruses</taxon>
        <taxon>Duplodnaviria</taxon>
        <taxon>Heunggongvirae</taxon>
        <taxon>Uroviricota</taxon>
        <taxon>Caudoviricetes</taxon>
        <taxon>Peduoviridae</taxon>
        <taxon>Maltschvirus</taxon>
        <taxon>Maltschvirus maltsch</taxon>
    </lineage>
</organism>
<accession>A0A6J7WZL1</accession>
<reference evidence="1" key="1">
    <citation type="submission" date="2020-05" db="EMBL/GenBank/DDBJ databases">
        <authorList>
            <person name="Chiriac C."/>
            <person name="Salcher M."/>
            <person name="Ghai R."/>
            <person name="Kavagutti S V."/>
        </authorList>
    </citation>
    <scope>NUCLEOTIDE SEQUENCE</scope>
</reference>